<feature type="region of interest" description="Disordered" evidence="7">
    <location>
        <begin position="353"/>
        <end position="389"/>
    </location>
</feature>
<feature type="region of interest" description="Disordered" evidence="7">
    <location>
        <begin position="59"/>
        <end position="78"/>
    </location>
</feature>
<dbReference type="GO" id="GO:0019237">
    <property type="term" value="F:centromeric DNA binding"/>
    <property type="evidence" value="ECO:0007669"/>
    <property type="project" value="InterPro"/>
</dbReference>
<feature type="compositionally biased region" description="Polar residues" evidence="7">
    <location>
        <begin position="141"/>
        <end position="162"/>
    </location>
</feature>
<dbReference type="Pfam" id="PF11699">
    <property type="entry name" value="CENP-C_C"/>
    <property type="match status" value="1"/>
</dbReference>
<keyword evidence="3" id="KW-0238">DNA-binding</keyword>
<dbReference type="InterPro" id="IPR028386">
    <property type="entry name" value="CENP-C/Mif2/cnp3"/>
</dbReference>
<evidence type="ECO:0000313" key="9">
    <source>
        <dbReference type="EMBL" id="KAF8447664.1"/>
    </source>
</evidence>
<feature type="region of interest" description="Disordered" evidence="7">
    <location>
        <begin position="521"/>
        <end position="550"/>
    </location>
</feature>
<dbReference type="Proteomes" id="UP001194468">
    <property type="component" value="Unassembled WGS sequence"/>
</dbReference>
<dbReference type="GO" id="GO:0051382">
    <property type="term" value="P:kinetochore assembly"/>
    <property type="evidence" value="ECO:0007669"/>
    <property type="project" value="InterPro"/>
</dbReference>
<dbReference type="SUPFAM" id="SSF51182">
    <property type="entry name" value="RmlC-like cupins"/>
    <property type="match status" value="1"/>
</dbReference>
<evidence type="ECO:0000313" key="10">
    <source>
        <dbReference type="Proteomes" id="UP001194468"/>
    </source>
</evidence>
<protein>
    <recommendedName>
        <fullName evidence="6">CENP-C homolog</fullName>
    </recommendedName>
</protein>
<comment type="function">
    <text evidence="5">Component of the kinetochore, a multiprotein complex that assembles on centromeric DNA and attaches chromosomes to spindle microtubules, mediating chromosome segregation and sister chromatid segregation during meiosis and mitosis. Component of the inner kinetochore constitutive centromere-associated network (CCAN), which serves as a structural platform for outer kinetochore assembly.</text>
</comment>
<feature type="domain" description="Mif2/CENP-C cupin" evidence="8">
    <location>
        <begin position="424"/>
        <end position="507"/>
    </location>
</feature>
<dbReference type="GO" id="GO:0000776">
    <property type="term" value="C:kinetochore"/>
    <property type="evidence" value="ECO:0007669"/>
    <property type="project" value="InterPro"/>
</dbReference>
<comment type="caution">
    <text evidence="9">The sequence shown here is derived from an EMBL/GenBank/DDBJ whole genome shotgun (WGS) entry which is preliminary data.</text>
</comment>
<dbReference type="PANTHER" id="PTHR16684:SF11">
    <property type="entry name" value="CENTROMERE PROTEIN C"/>
    <property type="match status" value="1"/>
</dbReference>
<evidence type="ECO:0000256" key="4">
    <source>
        <dbReference type="ARBA" id="ARBA00023242"/>
    </source>
</evidence>
<feature type="compositionally biased region" description="Basic and acidic residues" evidence="7">
    <location>
        <begin position="1"/>
        <end position="10"/>
    </location>
</feature>
<evidence type="ECO:0000256" key="1">
    <source>
        <dbReference type="ARBA" id="ARBA00004123"/>
    </source>
</evidence>
<keyword evidence="4" id="KW-0539">Nucleus</keyword>
<sequence>MPRESTDRRKSSLGTRRGPPRQHVPFRADDLARGKKTGMTVAYVDRNSDEFEPFEQVIKQADDRSPPRIKHKKKRVSIAPPVEEVDEDGEMSMDLAESNQGSPLAYFTNANPVYAPDSSRRPVISRSIMRASEVDYDQIPSPKSHTSRPPSTNGRGPSTLSKSFVRDPTPDPDLDYANPGMHDDFEPPQPDDDPPRSQTPETTPEEAREDEEVAEEVAQSKKVDKGKRRADPVEEEDPSNTEPHDANGVEDDIAQGLQEAENAQDDEDNVPPAKKPRKEQAPKKPRSEKRVIRTPVERSPTPEGVRRGRRHRYKPLEWWRQEKVVYGRRDSDLVLVPQIKEIIRVPHEPVKPLGKAGKRKRGVAARGKSKGGDTPFDPEEGWDENTPTNATVIDYNTQEEVSRRVAFLAKMIDPKAAANSNWFFQKIFGEGEFIAAGQMHIPPKSQKPSKSTKDNTYVFYVIQGAVSVFIHETSFIITTGGMFLVPRGNTYYIENIAERDARLFFTQARMLPAEDVMQAQHIAQSAPPSSHRRAISEDVSAGPRKGTRKA</sequence>
<evidence type="ECO:0000256" key="5">
    <source>
        <dbReference type="ARBA" id="ARBA00057947"/>
    </source>
</evidence>
<evidence type="ECO:0000256" key="2">
    <source>
        <dbReference type="ARBA" id="ARBA00010291"/>
    </source>
</evidence>
<dbReference type="InterPro" id="IPR025974">
    <property type="entry name" value="Mif2/CENP-C_cupin"/>
</dbReference>
<organism evidence="9 10">
    <name type="scientific">Boletus edulis BED1</name>
    <dbReference type="NCBI Taxonomy" id="1328754"/>
    <lineage>
        <taxon>Eukaryota</taxon>
        <taxon>Fungi</taxon>
        <taxon>Dikarya</taxon>
        <taxon>Basidiomycota</taxon>
        <taxon>Agaricomycotina</taxon>
        <taxon>Agaricomycetes</taxon>
        <taxon>Agaricomycetidae</taxon>
        <taxon>Boletales</taxon>
        <taxon>Boletineae</taxon>
        <taxon>Boletaceae</taxon>
        <taxon>Boletoideae</taxon>
        <taxon>Boletus</taxon>
    </lineage>
</organism>
<feature type="compositionally biased region" description="Basic residues" evidence="7">
    <location>
        <begin position="356"/>
        <end position="369"/>
    </location>
</feature>
<feature type="region of interest" description="Disordered" evidence="7">
    <location>
        <begin position="112"/>
        <end position="309"/>
    </location>
</feature>
<dbReference type="GO" id="GO:0005634">
    <property type="term" value="C:nucleus"/>
    <property type="evidence" value="ECO:0007669"/>
    <property type="project" value="UniProtKB-SubCell"/>
</dbReference>
<dbReference type="GO" id="GO:0051455">
    <property type="term" value="P:spindle attachment to meiosis I kinetochore"/>
    <property type="evidence" value="ECO:0007669"/>
    <property type="project" value="TreeGrafter"/>
</dbReference>
<comment type="similarity">
    <text evidence="2">Belongs to the CENP-C/MIF2 family.</text>
</comment>
<comment type="subcellular location">
    <subcellularLocation>
        <location evidence="1">Nucleus</location>
    </subcellularLocation>
</comment>
<dbReference type="InterPro" id="IPR014710">
    <property type="entry name" value="RmlC-like_jellyroll"/>
</dbReference>
<dbReference type="FunFam" id="2.60.120.10:FF:000033">
    <property type="entry name" value="Centromere protein C 1"/>
    <property type="match status" value="1"/>
</dbReference>
<evidence type="ECO:0000256" key="7">
    <source>
        <dbReference type="SAM" id="MobiDB-lite"/>
    </source>
</evidence>
<proteinExistence type="inferred from homology"/>
<feature type="compositionally biased region" description="Acidic residues" evidence="7">
    <location>
        <begin position="203"/>
        <end position="215"/>
    </location>
</feature>
<feature type="compositionally biased region" description="Basic residues" evidence="7">
    <location>
        <begin position="67"/>
        <end position="76"/>
    </location>
</feature>
<evidence type="ECO:0000256" key="3">
    <source>
        <dbReference type="ARBA" id="ARBA00023125"/>
    </source>
</evidence>
<dbReference type="AlphaFoldDB" id="A0AAD4C361"/>
<gene>
    <name evidence="9" type="ORF">L210DRAFT_3526925</name>
</gene>
<dbReference type="CDD" id="cd06993">
    <property type="entry name" value="cupin_CENP-C_C"/>
    <property type="match status" value="1"/>
</dbReference>
<dbReference type="EMBL" id="WHUW01000004">
    <property type="protein sequence ID" value="KAF8447664.1"/>
    <property type="molecule type" value="Genomic_DNA"/>
</dbReference>
<keyword evidence="10" id="KW-1185">Reference proteome</keyword>
<dbReference type="GO" id="GO:0051315">
    <property type="term" value="P:attachment of mitotic spindle microtubules to kinetochore"/>
    <property type="evidence" value="ECO:0007669"/>
    <property type="project" value="TreeGrafter"/>
</dbReference>
<reference evidence="9" key="1">
    <citation type="submission" date="2019-10" db="EMBL/GenBank/DDBJ databases">
        <authorList>
            <consortium name="DOE Joint Genome Institute"/>
            <person name="Kuo A."/>
            <person name="Miyauchi S."/>
            <person name="Kiss E."/>
            <person name="Drula E."/>
            <person name="Kohler A."/>
            <person name="Sanchez-Garcia M."/>
            <person name="Andreopoulos B."/>
            <person name="Barry K.W."/>
            <person name="Bonito G."/>
            <person name="Buee M."/>
            <person name="Carver A."/>
            <person name="Chen C."/>
            <person name="Cichocki N."/>
            <person name="Clum A."/>
            <person name="Culley D."/>
            <person name="Crous P.W."/>
            <person name="Fauchery L."/>
            <person name="Girlanda M."/>
            <person name="Hayes R."/>
            <person name="Keri Z."/>
            <person name="LaButti K."/>
            <person name="Lipzen A."/>
            <person name="Lombard V."/>
            <person name="Magnuson J."/>
            <person name="Maillard F."/>
            <person name="Morin E."/>
            <person name="Murat C."/>
            <person name="Nolan M."/>
            <person name="Ohm R."/>
            <person name="Pangilinan J."/>
            <person name="Pereira M."/>
            <person name="Perotto S."/>
            <person name="Peter M."/>
            <person name="Riley R."/>
            <person name="Sitrit Y."/>
            <person name="Stielow B."/>
            <person name="Szollosi G."/>
            <person name="Zifcakova L."/>
            <person name="Stursova M."/>
            <person name="Spatafora J.W."/>
            <person name="Tedersoo L."/>
            <person name="Vaario L.-M."/>
            <person name="Yamada A."/>
            <person name="Yan M."/>
            <person name="Wang P."/>
            <person name="Xu J."/>
            <person name="Bruns T."/>
            <person name="Baldrian P."/>
            <person name="Vilgalys R."/>
            <person name="Henrissat B."/>
            <person name="Grigoriev I.V."/>
            <person name="Hibbett D."/>
            <person name="Nagy L.G."/>
            <person name="Martin F.M."/>
        </authorList>
    </citation>
    <scope>NUCLEOTIDE SEQUENCE</scope>
    <source>
        <strain evidence="9">BED1</strain>
    </source>
</reference>
<reference evidence="9" key="2">
    <citation type="journal article" date="2020" name="Nat. Commun.">
        <title>Large-scale genome sequencing of mycorrhizal fungi provides insights into the early evolution of symbiotic traits.</title>
        <authorList>
            <person name="Miyauchi S."/>
            <person name="Kiss E."/>
            <person name="Kuo A."/>
            <person name="Drula E."/>
            <person name="Kohler A."/>
            <person name="Sanchez-Garcia M."/>
            <person name="Morin E."/>
            <person name="Andreopoulos B."/>
            <person name="Barry K.W."/>
            <person name="Bonito G."/>
            <person name="Buee M."/>
            <person name="Carver A."/>
            <person name="Chen C."/>
            <person name="Cichocki N."/>
            <person name="Clum A."/>
            <person name="Culley D."/>
            <person name="Crous P.W."/>
            <person name="Fauchery L."/>
            <person name="Girlanda M."/>
            <person name="Hayes R.D."/>
            <person name="Keri Z."/>
            <person name="LaButti K."/>
            <person name="Lipzen A."/>
            <person name="Lombard V."/>
            <person name="Magnuson J."/>
            <person name="Maillard F."/>
            <person name="Murat C."/>
            <person name="Nolan M."/>
            <person name="Ohm R.A."/>
            <person name="Pangilinan J."/>
            <person name="Pereira M.F."/>
            <person name="Perotto S."/>
            <person name="Peter M."/>
            <person name="Pfister S."/>
            <person name="Riley R."/>
            <person name="Sitrit Y."/>
            <person name="Stielow J.B."/>
            <person name="Szollosi G."/>
            <person name="Zifcakova L."/>
            <person name="Stursova M."/>
            <person name="Spatafora J.W."/>
            <person name="Tedersoo L."/>
            <person name="Vaario L.M."/>
            <person name="Yamada A."/>
            <person name="Yan M."/>
            <person name="Wang P."/>
            <person name="Xu J."/>
            <person name="Bruns T."/>
            <person name="Baldrian P."/>
            <person name="Vilgalys R."/>
            <person name="Dunand C."/>
            <person name="Henrissat B."/>
            <person name="Grigoriev I.V."/>
            <person name="Hibbett D."/>
            <person name="Nagy L.G."/>
            <person name="Martin F.M."/>
        </authorList>
    </citation>
    <scope>NUCLEOTIDE SEQUENCE</scope>
    <source>
        <strain evidence="9">BED1</strain>
    </source>
</reference>
<dbReference type="PANTHER" id="PTHR16684">
    <property type="entry name" value="CENTROMERE PROTEIN C"/>
    <property type="match status" value="1"/>
</dbReference>
<accession>A0AAD4C361</accession>
<evidence type="ECO:0000256" key="6">
    <source>
        <dbReference type="ARBA" id="ARBA00075033"/>
    </source>
</evidence>
<dbReference type="InterPro" id="IPR011051">
    <property type="entry name" value="RmlC_Cupin_sf"/>
</dbReference>
<name>A0AAD4C361_BOLED</name>
<evidence type="ECO:0000259" key="8">
    <source>
        <dbReference type="Pfam" id="PF11699"/>
    </source>
</evidence>
<feature type="region of interest" description="Disordered" evidence="7">
    <location>
        <begin position="1"/>
        <end position="33"/>
    </location>
</feature>
<dbReference type="Gene3D" id="2.60.120.10">
    <property type="entry name" value="Jelly Rolls"/>
    <property type="match status" value="1"/>
</dbReference>